<evidence type="ECO:0000256" key="2">
    <source>
        <dbReference type="ARBA" id="ARBA00004673"/>
    </source>
</evidence>
<dbReference type="GO" id="GO:0006119">
    <property type="term" value="P:oxidative phosphorylation"/>
    <property type="evidence" value="ECO:0007669"/>
    <property type="project" value="UniProtKB-UniPathway"/>
</dbReference>
<dbReference type="NCBIfam" id="TIGR02891">
    <property type="entry name" value="CtaD_CoxA"/>
    <property type="match status" value="1"/>
</dbReference>
<dbReference type="InterPro" id="IPR000298">
    <property type="entry name" value="Cyt_c_oxidase-like_su3"/>
</dbReference>
<feature type="region of interest" description="Disordered" evidence="11">
    <location>
        <begin position="1"/>
        <end position="34"/>
    </location>
</feature>
<keyword evidence="4" id="KW-0679">Respiratory chain</keyword>
<reference evidence="15 16" key="1">
    <citation type="submission" date="2019-12" db="EMBL/GenBank/DDBJ databases">
        <title>Paraburkholderia acidiphila 7Q-K02 sp. nov and Paraburkholderia acidisoli DHF22 sp. nov., two strains isolated from forest soil.</title>
        <authorList>
            <person name="Gao Z."/>
            <person name="Qiu L."/>
        </authorList>
    </citation>
    <scope>NUCLEOTIDE SEQUENCE [LARGE SCALE GENOMIC DNA]</scope>
    <source>
        <strain evidence="15 16">DHF22</strain>
    </source>
</reference>
<dbReference type="InterPro" id="IPR023616">
    <property type="entry name" value="Cyt_c_oxase-like_su1_dom"/>
</dbReference>
<protein>
    <recommendedName>
        <fullName evidence="3">cytochrome-c oxidase</fullName>
        <ecNumber evidence="3">7.1.1.9</ecNumber>
    </recommendedName>
</protein>
<feature type="transmembrane region" description="Helical" evidence="12">
    <location>
        <begin position="318"/>
        <end position="340"/>
    </location>
</feature>
<feature type="compositionally biased region" description="Low complexity" evidence="11">
    <location>
        <begin position="667"/>
        <end position="677"/>
    </location>
</feature>
<dbReference type="GO" id="GO:0015990">
    <property type="term" value="P:electron transport coupled proton transport"/>
    <property type="evidence" value="ECO:0007669"/>
    <property type="project" value="InterPro"/>
</dbReference>
<evidence type="ECO:0000256" key="8">
    <source>
        <dbReference type="ARBA" id="ARBA00023008"/>
    </source>
</evidence>
<keyword evidence="16" id="KW-1185">Reference proteome</keyword>
<comment type="subcellular location">
    <subcellularLocation>
        <location evidence="1">Membrane</location>
        <topology evidence="1">Multi-pass membrane protein</topology>
    </subcellularLocation>
</comment>
<dbReference type="Pfam" id="PF00115">
    <property type="entry name" value="COX1"/>
    <property type="match status" value="1"/>
</dbReference>
<feature type="region of interest" description="Disordered" evidence="11">
    <location>
        <begin position="667"/>
        <end position="689"/>
    </location>
</feature>
<feature type="domain" description="Cytochrome oxidase subunit I profile" evidence="14">
    <location>
        <begin position="50"/>
        <end position="565"/>
    </location>
</feature>
<organism evidence="15 16">
    <name type="scientific">Paraburkholderia acidisoli</name>
    <dbReference type="NCBI Taxonomy" id="2571748"/>
    <lineage>
        <taxon>Bacteria</taxon>
        <taxon>Pseudomonadati</taxon>
        <taxon>Pseudomonadota</taxon>
        <taxon>Betaproteobacteria</taxon>
        <taxon>Burkholderiales</taxon>
        <taxon>Burkholderiaceae</taxon>
        <taxon>Paraburkholderia</taxon>
    </lineage>
</organism>
<feature type="transmembrane region" description="Helical" evidence="12">
    <location>
        <begin position="233"/>
        <end position="262"/>
    </location>
</feature>
<feature type="transmembrane region" description="Helical" evidence="12">
    <location>
        <begin position="505"/>
        <end position="527"/>
    </location>
</feature>
<dbReference type="GO" id="GO:0004129">
    <property type="term" value="F:cytochrome-c oxidase activity"/>
    <property type="evidence" value="ECO:0007669"/>
    <property type="project" value="UniProtKB-EC"/>
</dbReference>
<dbReference type="GO" id="GO:0016020">
    <property type="term" value="C:membrane"/>
    <property type="evidence" value="ECO:0007669"/>
    <property type="project" value="UniProtKB-SubCell"/>
</dbReference>
<dbReference type="UniPathway" id="UPA00705"/>
<dbReference type="EC" id="7.1.1.9" evidence="3"/>
<dbReference type="AlphaFoldDB" id="A0A7Z2GNY5"/>
<dbReference type="EMBL" id="CP046915">
    <property type="protein sequence ID" value="QGZ64879.1"/>
    <property type="molecule type" value="Genomic_DNA"/>
</dbReference>
<feature type="transmembrane region" description="Helical" evidence="12">
    <location>
        <begin position="750"/>
        <end position="769"/>
    </location>
</feature>
<evidence type="ECO:0000256" key="10">
    <source>
        <dbReference type="ARBA" id="ARBA00047816"/>
    </source>
</evidence>
<gene>
    <name evidence="15" type="primary">ctaD</name>
    <name evidence="15" type="ORF">FAZ98_24015</name>
</gene>
<proteinExistence type="predicted"/>
<feature type="transmembrane region" description="Helical" evidence="12">
    <location>
        <begin position="70"/>
        <end position="90"/>
    </location>
</feature>
<sequence length="885" mass="96694">MNDLPTTPSANGPARAALPRRPRAGRLSRVPETATAPLDAEAERRLAAIWATRPGWRGWLSTVDHKTIGLRYLVTAFVFLVLGGVEALIMRAQLARPNETLLTPQQYDQLFTMHGVTMIFLYALPVLSGFSNYLWPLVLGSRDMAFPRLNALSYWLFLGAGILLYASFPRGQGPDAGWFNYVPLSSATYDPGPNIDIYALGMVLLGISTTVGAANFVVTFLRMRASGMSIARLPILVWGTLTASCANLLAVPSVSLAFLMLWLDRNAGAHFFDTSADGRPLLWQHLFWIFAHPWVYVVVLPAMGIVSEALPAFCRRPIAAYAAVALSTVATMLIGFEVWLHHMFATGLPPLALAFFGAASMVISVPSAIAVFAWIATIWTGKPVFKTPFLYFAGFVLMFTVGGVSGVMTAAVPLDWQLTDTYFVVAHLHYVLLGINVFPVLGGIAYWFPKFTGRMMHERFGKWTFWVLFAGFNLGFFPMHISGLLGMPRRVYTYPAHMGWDTANLLTSVGAFVFAIGIAMFIGNALVSAKRGARAGANPWQAAGLEWSTSSPPPPYNFAILPSVRSRDPLWADANDNTPRPGYLLHRGREALGVTPLGGEPDVILKMPADAYSPFVLGVAATVVFVGVLLHSAMLTALAAIVCALALLAWMWPQRALGQREPFPAHAQSDAADAADSTDTRHASRHSEHDTLALPVGSAGEHAGGWWGVLTLIVTEAALFGYLIFSYLYLASQSAQPWPPEGLPKLGISGINTALLLASSVFVWLAGWFVRRARKWPAFTAMLGGIALGVAFVTIQWFEWRARPYGLASNLYGSLYFTLTGFHLAHVIAGVLMLACLAFWIARGYFDGRRDAALTIGGLYWHFVDVVWLFIFAVLYLSPYGMRGR</sequence>
<keyword evidence="9 12" id="KW-0472">Membrane</keyword>
<evidence type="ECO:0000256" key="1">
    <source>
        <dbReference type="ARBA" id="ARBA00004141"/>
    </source>
</evidence>
<dbReference type="InterPro" id="IPR013833">
    <property type="entry name" value="Cyt_c_oxidase_su3_a-hlx"/>
</dbReference>
<dbReference type="CDD" id="cd01662">
    <property type="entry name" value="Ubiquinol_Oxidase_I"/>
    <property type="match status" value="1"/>
</dbReference>
<dbReference type="CDD" id="cd00386">
    <property type="entry name" value="Heme_Cu_Oxidase_III_like"/>
    <property type="match status" value="1"/>
</dbReference>
<dbReference type="SUPFAM" id="SSF81442">
    <property type="entry name" value="Cytochrome c oxidase subunit I-like"/>
    <property type="match status" value="1"/>
</dbReference>
<keyword evidence="4" id="KW-0813">Transport</keyword>
<feature type="transmembrane region" description="Helical" evidence="12">
    <location>
        <begin position="611"/>
        <end position="629"/>
    </location>
</feature>
<dbReference type="PANTHER" id="PTHR10422">
    <property type="entry name" value="CYTOCHROME C OXIDASE SUBUNIT 1"/>
    <property type="match status" value="1"/>
</dbReference>
<feature type="transmembrane region" description="Helical" evidence="12">
    <location>
        <begin position="706"/>
        <end position="730"/>
    </location>
</feature>
<evidence type="ECO:0000256" key="7">
    <source>
        <dbReference type="ARBA" id="ARBA00023004"/>
    </source>
</evidence>
<evidence type="ECO:0000256" key="4">
    <source>
        <dbReference type="ARBA" id="ARBA00022660"/>
    </source>
</evidence>
<evidence type="ECO:0000256" key="11">
    <source>
        <dbReference type="SAM" id="MobiDB-lite"/>
    </source>
</evidence>
<dbReference type="GO" id="GO:0020037">
    <property type="term" value="F:heme binding"/>
    <property type="evidence" value="ECO:0007669"/>
    <property type="project" value="InterPro"/>
</dbReference>
<dbReference type="PROSITE" id="PS50253">
    <property type="entry name" value="COX3"/>
    <property type="match status" value="1"/>
</dbReference>
<dbReference type="PROSITE" id="PS50855">
    <property type="entry name" value="COX1"/>
    <property type="match status" value="1"/>
</dbReference>
<evidence type="ECO:0000256" key="9">
    <source>
        <dbReference type="ARBA" id="ARBA00023136"/>
    </source>
</evidence>
<dbReference type="PANTHER" id="PTHR10422:SF18">
    <property type="entry name" value="CYTOCHROME C OXIDASE SUBUNIT 1"/>
    <property type="match status" value="1"/>
</dbReference>
<dbReference type="PRINTS" id="PR01165">
    <property type="entry name" value="CYCOXIDASEI"/>
</dbReference>
<evidence type="ECO:0000259" key="13">
    <source>
        <dbReference type="PROSITE" id="PS50253"/>
    </source>
</evidence>
<keyword evidence="15" id="KW-0560">Oxidoreductase</keyword>
<dbReference type="InterPro" id="IPR000883">
    <property type="entry name" value="Cyt_C_Oxase_1"/>
</dbReference>
<accession>A0A7Z2GNY5</accession>
<feature type="transmembrane region" description="Helical" evidence="12">
    <location>
        <begin position="352"/>
        <end position="377"/>
    </location>
</feature>
<keyword evidence="5 12" id="KW-0812">Transmembrane</keyword>
<evidence type="ECO:0000259" key="14">
    <source>
        <dbReference type="PROSITE" id="PS50855"/>
    </source>
</evidence>
<feature type="transmembrane region" description="Helical" evidence="12">
    <location>
        <begin position="460"/>
        <end position="485"/>
    </location>
</feature>
<keyword evidence="7" id="KW-0408">Iron</keyword>
<feature type="transmembrane region" description="Helical" evidence="12">
    <location>
        <begin position="853"/>
        <end position="877"/>
    </location>
</feature>
<dbReference type="InterPro" id="IPR014241">
    <property type="entry name" value="Cyt_c_oxidase_su1_bac"/>
</dbReference>
<comment type="pathway">
    <text evidence="2">Energy metabolism; oxidative phosphorylation.</text>
</comment>
<dbReference type="Proteomes" id="UP000433577">
    <property type="component" value="Chromosome 3"/>
</dbReference>
<comment type="catalytic activity">
    <reaction evidence="10">
        <text>4 Fe(II)-[cytochrome c] + O2 + 8 H(+)(in) = 4 Fe(III)-[cytochrome c] + 2 H2O + 4 H(+)(out)</text>
        <dbReference type="Rhea" id="RHEA:11436"/>
        <dbReference type="Rhea" id="RHEA-COMP:10350"/>
        <dbReference type="Rhea" id="RHEA-COMP:14399"/>
        <dbReference type="ChEBI" id="CHEBI:15377"/>
        <dbReference type="ChEBI" id="CHEBI:15378"/>
        <dbReference type="ChEBI" id="CHEBI:15379"/>
        <dbReference type="ChEBI" id="CHEBI:29033"/>
        <dbReference type="ChEBI" id="CHEBI:29034"/>
        <dbReference type="EC" id="7.1.1.9"/>
    </reaction>
</comment>
<evidence type="ECO:0000256" key="5">
    <source>
        <dbReference type="ARBA" id="ARBA00022692"/>
    </source>
</evidence>
<feature type="transmembrane region" description="Helical" evidence="12">
    <location>
        <begin position="428"/>
        <end position="448"/>
    </location>
</feature>
<evidence type="ECO:0000256" key="12">
    <source>
        <dbReference type="SAM" id="Phobius"/>
    </source>
</evidence>
<keyword evidence="8" id="KW-0186">Copper</keyword>
<feature type="transmembrane region" description="Helical" evidence="12">
    <location>
        <begin position="389"/>
        <end position="408"/>
    </location>
</feature>
<feature type="compositionally biased region" description="Polar residues" evidence="11">
    <location>
        <begin position="1"/>
        <end position="10"/>
    </location>
</feature>
<evidence type="ECO:0000256" key="3">
    <source>
        <dbReference type="ARBA" id="ARBA00012949"/>
    </source>
</evidence>
<dbReference type="KEGG" id="pacs:FAZ98_24015"/>
<dbReference type="RefSeq" id="WP_158954744.1">
    <property type="nucleotide sequence ID" value="NZ_CP046915.1"/>
</dbReference>
<evidence type="ECO:0000256" key="6">
    <source>
        <dbReference type="ARBA" id="ARBA00022989"/>
    </source>
</evidence>
<dbReference type="OrthoDB" id="9803294at2"/>
<feature type="transmembrane region" description="Helical" evidence="12">
    <location>
        <begin position="776"/>
        <end position="795"/>
    </location>
</feature>
<evidence type="ECO:0000313" key="15">
    <source>
        <dbReference type="EMBL" id="QGZ64879.1"/>
    </source>
</evidence>
<dbReference type="Pfam" id="PF00510">
    <property type="entry name" value="COX3"/>
    <property type="match status" value="1"/>
</dbReference>
<feature type="transmembrane region" description="Helical" evidence="12">
    <location>
        <begin position="282"/>
        <end position="306"/>
    </location>
</feature>
<dbReference type="InterPro" id="IPR036927">
    <property type="entry name" value="Cyt_c_oxase-like_su1_sf"/>
</dbReference>
<keyword evidence="4" id="KW-0249">Electron transport</keyword>
<dbReference type="SUPFAM" id="SSF81452">
    <property type="entry name" value="Cytochrome c oxidase subunit III-like"/>
    <property type="match status" value="1"/>
</dbReference>
<keyword evidence="6 12" id="KW-1133">Transmembrane helix</keyword>
<dbReference type="GO" id="GO:0016491">
    <property type="term" value="F:oxidoreductase activity"/>
    <property type="evidence" value="ECO:0007669"/>
    <property type="project" value="UniProtKB-KW"/>
</dbReference>
<feature type="compositionally biased region" description="Basic and acidic residues" evidence="11">
    <location>
        <begin position="678"/>
        <end position="689"/>
    </location>
</feature>
<evidence type="ECO:0000313" key="16">
    <source>
        <dbReference type="Proteomes" id="UP000433577"/>
    </source>
</evidence>
<dbReference type="Gene3D" id="1.20.120.80">
    <property type="entry name" value="Cytochrome c oxidase, subunit III, four-helix bundle"/>
    <property type="match status" value="1"/>
</dbReference>
<feature type="transmembrane region" description="Helical" evidence="12">
    <location>
        <begin position="635"/>
        <end position="652"/>
    </location>
</feature>
<feature type="transmembrane region" description="Helical" evidence="12">
    <location>
        <begin position="815"/>
        <end position="841"/>
    </location>
</feature>
<dbReference type="Gene3D" id="1.20.210.10">
    <property type="entry name" value="Cytochrome c oxidase-like, subunit I domain"/>
    <property type="match status" value="1"/>
</dbReference>
<feature type="domain" description="Heme-copper oxidase subunit III family profile" evidence="13">
    <location>
        <begin position="704"/>
        <end position="880"/>
    </location>
</feature>
<dbReference type="GO" id="GO:0022904">
    <property type="term" value="P:respiratory electron transport chain"/>
    <property type="evidence" value="ECO:0007669"/>
    <property type="project" value="InterPro"/>
</dbReference>
<dbReference type="InterPro" id="IPR035973">
    <property type="entry name" value="Cyt_c_oxidase_su3-like_sf"/>
</dbReference>
<feature type="transmembrane region" description="Helical" evidence="12">
    <location>
        <begin position="197"/>
        <end position="221"/>
    </location>
</feature>
<feature type="transmembrane region" description="Helical" evidence="12">
    <location>
        <begin position="110"/>
        <end position="130"/>
    </location>
</feature>
<feature type="transmembrane region" description="Helical" evidence="12">
    <location>
        <begin position="151"/>
        <end position="168"/>
    </location>
</feature>
<name>A0A7Z2GNY5_9BURK</name>